<name>A0A1C6VLC1_9ACTN</name>
<dbReference type="STRING" id="47855.GA0070606_4486"/>
<dbReference type="EMBL" id="FMHZ01000002">
    <property type="protein sequence ID" value="SCL67138.1"/>
    <property type="molecule type" value="Genomic_DNA"/>
</dbReference>
<sequence length="217" mass="23284">MPHDQPPGPPLRELPECPAPLPRAAWHRIIAEPEAVAGHLARAAVDEAGAVARDWVAGQRATFPGAPALTVAHGARAHLRHLLLYAGPVRVRSALTPADAVTAWSELAWYQALLVLHVAAALGADPQDPRRARDLLTLWRVRGDVPSPLDAPAPTEERLREVTPGLASTLGRLTGRRRRGVTAFAPDPSWGYVASDDARTLRPLADRAIRLYGSAPS</sequence>
<organism evidence="1 2">
    <name type="scientific">Micromonospora citrea</name>
    <dbReference type="NCBI Taxonomy" id="47855"/>
    <lineage>
        <taxon>Bacteria</taxon>
        <taxon>Bacillati</taxon>
        <taxon>Actinomycetota</taxon>
        <taxon>Actinomycetes</taxon>
        <taxon>Micromonosporales</taxon>
        <taxon>Micromonosporaceae</taxon>
        <taxon>Micromonospora</taxon>
    </lineage>
</organism>
<dbReference type="RefSeq" id="WP_091103772.1">
    <property type="nucleotide sequence ID" value="NZ_FMHZ01000002.1"/>
</dbReference>
<accession>A0A1C6VLC1</accession>
<dbReference type="AlphaFoldDB" id="A0A1C6VLC1"/>
<protein>
    <submittedName>
        <fullName evidence="1">Uncharacterized protein</fullName>
    </submittedName>
</protein>
<evidence type="ECO:0000313" key="2">
    <source>
        <dbReference type="Proteomes" id="UP000199001"/>
    </source>
</evidence>
<evidence type="ECO:0000313" key="1">
    <source>
        <dbReference type="EMBL" id="SCL67138.1"/>
    </source>
</evidence>
<keyword evidence="2" id="KW-1185">Reference proteome</keyword>
<gene>
    <name evidence="1" type="ORF">GA0070606_4486</name>
</gene>
<reference evidence="2" key="1">
    <citation type="submission" date="2016-06" db="EMBL/GenBank/DDBJ databases">
        <authorList>
            <person name="Varghese N."/>
            <person name="Submissions Spin"/>
        </authorList>
    </citation>
    <scope>NUCLEOTIDE SEQUENCE [LARGE SCALE GENOMIC DNA]</scope>
    <source>
        <strain evidence="2">DSM 43903</strain>
    </source>
</reference>
<dbReference type="Proteomes" id="UP000199001">
    <property type="component" value="Unassembled WGS sequence"/>
</dbReference>
<proteinExistence type="predicted"/>